<dbReference type="EMBL" id="CAJVPI010005785">
    <property type="protein sequence ID" value="CAG8675634.1"/>
    <property type="molecule type" value="Genomic_DNA"/>
</dbReference>
<feature type="non-terminal residue" evidence="2">
    <location>
        <position position="50"/>
    </location>
</feature>
<organism evidence="2 3">
    <name type="scientific">Paraglomus brasilianum</name>
    <dbReference type="NCBI Taxonomy" id="144538"/>
    <lineage>
        <taxon>Eukaryota</taxon>
        <taxon>Fungi</taxon>
        <taxon>Fungi incertae sedis</taxon>
        <taxon>Mucoromycota</taxon>
        <taxon>Glomeromycotina</taxon>
        <taxon>Glomeromycetes</taxon>
        <taxon>Paraglomerales</taxon>
        <taxon>Paraglomeraceae</taxon>
        <taxon>Paraglomus</taxon>
    </lineage>
</organism>
<dbReference type="AlphaFoldDB" id="A0A9N9EFZ2"/>
<accession>A0A9N9EFZ2</accession>
<name>A0A9N9EFZ2_9GLOM</name>
<proteinExistence type="predicted"/>
<reference evidence="2" key="1">
    <citation type="submission" date="2021-06" db="EMBL/GenBank/DDBJ databases">
        <authorList>
            <person name="Kallberg Y."/>
            <person name="Tangrot J."/>
            <person name="Rosling A."/>
        </authorList>
    </citation>
    <scope>NUCLEOTIDE SEQUENCE</scope>
    <source>
        <strain evidence="2">BR232B</strain>
    </source>
</reference>
<evidence type="ECO:0000313" key="3">
    <source>
        <dbReference type="Proteomes" id="UP000789739"/>
    </source>
</evidence>
<feature type="transmembrane region" description="Helical" evidence="1">
    <location>
        <begin position="25"/>
        <end position="47"/>
    </location>
</feature>
<evidence type="ECO:0000256" key="1">
    <source>
        <dbReference type="SAM" id="Phobius"/>
    </source>
</evidence>
<protein>
    <submittedName>
        <fullName evidence="2">1916_t:CDS:1</fullName>
    </submittedName>
</protein>
<dbReference type="OrthoDB" id="266518at2759"/>
<sequence length="50" mass="5459">MAFLIAVKSSCSPDFRIPRIIANEVYRAPLVINYVAIAILVYGIPLIGPV</sequence>
<keyword evidence="1" id="KW-1133">Transmembrane helix</keyword>
<evidence type="ECO:0000313" key="2">
    <source>
        <dbReference type="EMBL" id="CAG8675634.1"/>
    </source>
</evidence>
<keyword evidence="3" id="KW-1185">Reference proteome</keyword>
<keyword evidence="1" id="KW-0472">Membrane</keyword>
<keyword evidence="1" id="KW-0812">Transmembrane</keyword>
<comment type="caution">
    <text evidence="2">The sequence shown here is derived from an EMBL/GenBank/DDBJ whole genome shotgun (WGS) entry which is preliminary data.</text>
</comment>
<gene>
    <name evidence="2" type="ORF">PBRASI_LOCUS11531</name>
</gene>
<dbReference type="Proteomes" id="UP000789739">
    <property type="component" value="Unassembled WGS sequence"/>
</dbReference>